<evidence type="ECO:0000313" key="2">
    <source>
        <dbReference type="EMBL" id="GBE61841.1"/>
    </source>
</evidence>
<name>A0A2H6KFS1_9APIC</name>
<evidence type="ECO:0000313" key="3">
    <source>
        <dbReference type="Proteomes" id="UP000236319"/>
    </source>
</evidence>
<comment type="caution">
    <text evidence="2">The sequence shown here is derived from an EMBL/GenBank/DDBJ whole genome shotgun (WGS) entry which is preliminary data.</text>
</comment>
<accession>A0A2H6KFS1</accession>
<dbReference type="AlphaFoldDB" id="A0A2H6KFS1"/>
<keyword evidence="3" id="KW-1185">Reference proteome</keyword>
<sequence>MSTREAEPSTAELPQMRTVEVSRMKSFLLINAAACVTILATLAVVCIPFPGLRVTRQIETFDINLNQQTLPSLIRLEAKEENDLHMSFYLNTLYPYHSIGNVTLGEGVIPISKHCKNRFVASYYTTKPIKTPSHVNVYDLYSGAVAVTKFFQSKDPGVYVQYDSSAYVIPQALSEPINLEADVYDLLYGDVQHAIKTRFEDASGKIVRDVKFTANVKEVTLKIGQISSKFINDVPTCAVRTVDIPTYDVVKIMIYPLPKTAPHKHVYYLHGSNWKLAYEGNQGLKTLLSDHSIKESLTEETFDVRRVHVEDKQQVPLEWTAPLNEKLHYHEASADGCKYSFFFADRGHMLADNNLRDVANKGGSTPTAMATDRIVVIYVPAEETKHPRGFICTKRDLEYVYSTISGSGTPRSGAPATA</sequence>
<dbReference type="RefSeq" id="XP_028868084.1">
    <property type="nucleotide sequence ID" value="XM_029012251.1"/>
</dbReference>
<reference evidence="2 3" key="1">
    <citation type="journal article" date="2017" name="BMC Genomics">
        <title>Whole-genome assembly of Babesia ovata and comparative genomics between closely related pathogens.</title>
        <authorList>
            <person name="Yamagishi J."/>
            <person name="Asada M."/>
            <person name="Hakimi H."/>
            <person name="Tanaka T.Q."/>
            <person name="Sugimoto C."/>
            <person name="Kawazu S."/>
        </authorList>
    </citation>
    <scope>NUCLEOTIDE SEQUENCE [LARGE SCALE GENOMIC DNA]</scope>
    <source>
        <strain evidence="2 3">Miyake</strain>
    </source>
</reference>
<dbReference type="OrthoDB" id="365026at2759"/>
<dbReference type="VEuPathDB" id="PiroplasmaDB:BOVATA_033340"/>
<proteinExistence type="predicted"/>
<evidence type="ECO:0000256" key="1">
    <source>
        <dbReference type="SAM" id="Phobius"/>
    </source>
</evidence>
<feature type="transmembrane region" description="Helical" evidence="1">
    <location>
        <begin position="26"/>
        <end position="50"/>
    </location>
</feature>
<organism evidence="2 3">
    <name type="scientific">Babesia ovata</name>
    <dbReference type="NCBI Taxonomy" id="189622"/>
    <lineage>
        <taxon>Eukaryota</taxon>
        <taxon>Sar</taxon>
        <taxon>Alveolata</taxon>
        <taxon>Apicomplexa</taxon>
        <taxon>Aconoidasida</taxon>
        <taxon>Piroplasmida</taxon>
        <taxon>Babesiidae</taxon>
        <taxon>Babesia</taxon>
    </lineage>
</organism>
<gene>
    <name evidence="2" type="ORF">BOVATA_033340</name>
</gene>
<keyword evidence="1" id="KW-1133">Transmembrane helix</keyword>
<protein>
    <submittedName>
        <fullName evidence="2">Phosphohistidine phosphatase</fullName>
    </submittedName>
</protein>
<keyword evidence="1" id="KW-0812">Transmembrane</keyword>
<dbReference type="Proteomes" id="UP000236319">
    <property type="component" value="Unassembled WGS sequence"/>
</dbReference>
<keyword evidence="1" id="KW-0472">Membrane</keyword>
<dbReference type="GeneID" id="39875611"/>
<dbReference type="EMBL" id="BDSA01000003">
    <property type="protein sequence ID" value="GBE61841.1"/>
    <property type="molecule type" value="Genomic_DNA"/>
</dbReference>